<dbReference type="Proteomes" id="UP000594260">
    <property type="component" value="Unplaced"/>
</dbReference>
<dbReference type="InParanoid" id="A0A7M7M8L3"/>
<dbReference type="PROSITE" id="PS50888">
    <property type="entry name" value="BHLH"/>
    <property type="match status" value="1"/>
</dbReference>
<evidence type="ECO:0000256" key="1">
    <source>
        <dbReference type="SAM" id="MobiDB-lite"/>
    </source>
</evidence>
<dbReference type="SMART" id="SM00353">
    <property type="entry name" value="HLH"/>
    <property type="match status" value="1"/>
</dbReference>
<dbReference type="Gene3D" id="4.10.280.10">
    <property type="entry name" value="Helix-loop-helix DNA-binding domain"/>
    <property type="match status" value="1"/>
</dbReference>
<dbReference type="EnsemblMetazoa" id="XM_022802080">
    <property type="protein sequence ID" value="XP_022657815"/>
    <property type="gene ID" value="LOC111248941"/>
</dbReference>
<proteinExistence type="predicted"/>
<name>A0A7M7M8L3_VARDE</name>
<feature type="compositionally biased region" description="Low complexity" evidence="1">
    <location>
        <begin position="153"/>
        <end position="169"/>
    </location>
</feature>
<evidence type="ECO:0000313" key="4">
    <source>
        <dbReference type="Proteomes" id="UP000594260"/>
    </source>
</evidence>
<evidence type="ECO:0000259" key="2">
    <source>
        <dbReference type="PROSITE" id="PS50888"/>
    </source>
</evidence>
<reference evidence="3" key="1">
    <citation type="submission" date="2021-01" db="UniProtKB">
        <authorList>
            <consortium name="EnsemblMetazoa"/>
        </authorList>
    </citation>
    <scope>IDENTIFICATION</scope>
</reference>
<keyword evidence="4" id="KW-1185">Reference proteome</keyword>
<sequence>METTENRAAHVEMVKATDGVPMAPTSNQSVDSATGYAGSPAALSARWAKLRADPALQRSAALRARLARRERRNRQRILRLQEFHRLRSMVPAIAQTPNVDKVTVIEEAIKYIDHLHEALRNKFTERGLPPSLQGLPIDLETTDMRAVVRLLANNSNSGGGQSNLASNSGVSRPVPMGRPLALPPPVDSIPHPCERQRNVPSYLLKMRLPRKQDHR</sequence>
<dbReference type="AlphaFoldDB" id="A0A7M7M8L3"/>
<dbReference type="RefSeq" id="XP_022657815.1">
    <property type="nucleotide sequence ID" value="XM_022802080.1"/>
</dbReference>
<dbReference type="GeneID" id="111248941"/>
<dbReference type="InterPro" id="IPR036638">
    <property type="entry name" value="HLH_DNA-bd_sf"/>
</dbReference>
<protein>
    <recommendedName>
        <fullName evidence="2">BHLH domain-containing protein</fullName>
    </recommendedName>
</protein>
<dbReference type="InterPro" id="IPR011598">
    <property type="entry name" value="bHLH_dom"/>
</dbReference>
<evidence type="ECO:0000313" key="3">
    <source>
        <dbReference type="EnsemblMetazoa" id="XP_022657815"/>
    </source>
</evidence>
<dbReference type="GO" id="GO:0046983">
    <property type="term" value="F:protein dimerization activity"/>
    <property type="evidence" value="ECO:0007669"/>
    <property type="project" value="InterPro"/>
</dbReference>
<dbReference type="Pfam" id="PF00010">
    <property type="entry name" value="HLH"/>
    <property type="match status" value="1"/>
</dbReference>
<accession>A0A7M7M8L3</accession>
<dbReference type="SUPFAM" id="SSF47459">
    <property type="entry name" value="HLH, helix-loop-helix DNA-binding domain"/>
    <property type="match status" value="1"/>
</dbReference>
<feature type="domain" description="BHLH" evidence="2">
    <location>
        <begin position="63"/>
        <end position="115"/>
    </location>
</feature>
<dbReference type="KEGG" id="vde:111248941"/>
<organism evidence="3 4">
    <name type="scientific">Varroa destructor</name>
    <name type="common">Honeybee mite</name>
    <dbReference type="NCBI Taxonomy" id="109461"/>
    <lineage>
        <taxon>Eukaryota</taxon>
        <taxon>Metazoa</taxon>
        <taxon>Ecdysozoa</taxon>
        <taxon>Arthropoda</taxon>
        <taxon>Chelicerata</taxon>
        <taxon>Arachnida</taxon>
        <taxon>Acari</taxon>
        <taxon>Parasitiformes</taxon>
        <taxon>Mesostigmata</taxon>
        <taxon>Gamasina</taxon>
        <taxon>Dermanyssoidea</taxon>
        <taxon>Varroidae</taxon>
        <taxon>Varroa</taxon>
    </lineage>
</organism>
<feature type="region of interest" description="Disordered" evidence="1">
    <location>
        <begin position="153"/>
        <end position="215"/>
    </location>
</feature>
<dbReference type="OrthoDB" id="10047910at2759"/>